<comment type="subcellular location">
    <subcellularLocation>
        <location evidence="12">Cytoplasm</location>
    </subcellularLocation>
</comment>
<reference evidence="16" key="1">
    <citation type="submission" date="2019-01" db="EMBL/GenBank/DDBJ databases">
        <title>Genomic signatures and co-occurrence patterns of the ultra-small Saccharimodia (Patescibacteria phylum) suggest a symbiotic lifestyle.</title>
        <authorList>
            <person name="Lemos L."/>
            <person name="Medeiros J."/>
            <person name="Andreote F."/>
            <person name="Fernandes G."/>
            <person name="Varani A."/>
            <person name="Oliveira G."/>
            <person name="Pylro V."/>
        </authorList>
    </citation>
    <scope>NUCLEOTIDE SEQUENCE [LARGE SCALE GENOMIC DNA]</scope>
    <source>
        <strain evidence="16">AMD01</strain>
    </source>
</reference>
<feature type="domain" description="J" evidence="14">
    <location>
        <begin position="5"/>
        <end position="67"/>
    </location>
</feature>
<evidence type="ECO:0000259" key="14">
    <source>
        <dbReference type="PROSITE" id="PS50076"/>
    </source>
</evidence>
<feature type="binding site" evidence="12">
    <location>
        <position position="159"/>
    </location>
    <ligand>
        <name>Zn(2+)</name>
        <dbReference type="ChEBI" id="CHEBI:29105"/>
        <label>1</label>
    </ligand>
</feature>
<evidence type="ECO:0000256" key="8">
    <source>
        <dbReference type="ARBA" id="ARBA00023186"/>
    </source>
</evidence>
<dbReference type="InterPro" id="IPR001305">
    <property type="entry name" value="HSP_DnaJ_Cys-rich_dom"/>
</dbReference>
<dbReference type="InterPro" id="IPR036410">
    <property type="entry name" value="HSP_DnaJ_Cys-rich_dom_sf"/>
</dbReference>
<dbReference type="InterPro" id="IPR018253">
    <property type="entry name" value="DnaJ_domain_CS"/>
</dbReference>
<sequence length="370" mass="40229">MTKRDYYEVLGVGKSASADEIKKAYRRLAVRYHPDKQGGDEARFKEINEAYEVLKDPSKRQRYDQFGHAGVGSGGSAGGPFEGFGDFGRQGQNIHFDFGDLGLGDIFSSFFGRDFSSSGGQRREGKPRGRDVAVDIELGFEEAIFGGERTLRLELQSTCQHCRGSGAEPGYELKSCPTCRGSGQQVKVINSMFGAIQQTVVCPTCQGRGRVPEKKCSVCGGKGTKRTQQDIRLKIPPGIDDGATIRLQERGEAPELAGAEGVKGDLYVNVRVKPHKKFTREGDIILSLEHVGMAEAALGCEINVETVDGTVRMKIPPGTQSGTDFKLSGHGVPRLRGSGRGDHIVTIHVDTPTGLNRQQKALLEELRSTR</sequence>
<evidence type="ECO:0000256" key="3">
    <source>
        <dbReference type="ARBA" id="ARBA00022723"/>
    </source>
</evidence>
<comment type="cofactor">
    <cofactor evidence="12">
        <name>Zn(2+)</name>
        <dbReference type="ChEBI" id="CHEBI:29105"/>
    </cofactor>
    <text evidence="12">Binds 2 Zn(2+) ions per monomer.</text>
</comment>
<feature type="binding site" evidence="12">
    <location>
        <position position="162"/>
    </location>
    <ligand>
        <name>Zn(2+)</name>
        <dbReference type="ChEBI" id="CHEBI:29105"/>
        <label>1</label>
    </ligand>
</feature>
<keyword evidence="8 12" id="KW-0143">Chaperone</keyword>
<evidence type="ECO:0000256" key="7">
    <source>
        <dbReference type="ARBA" id="ARBA00023016"/>
    </source>
</evidence>
<dbReference type="GO" id="GO:0006260">
    <property type="term" value="P:DNA replication"/>
    <property type="evidence" value="ECO:0007669"/>
    <property type="project" value="UniProtKB-KW"/>
</dbReference>
<dbReference type="GO" id="GO:0009408">
    <property type="term" value="P:response to heat"/>
    <property type="evidence" value="ECO:0007669"/>
    <property type="project" value="InterPro"/>
</dbReference>
<keyword evidence="1 12" id="KW-0963">Cytoplasm</keyword>
<keyword evidence="7 12" id="KW-0346">Stress response</keyword>
<evidence type="ECO:0000256" key="1">
    <source>
        <dbReference type="ARBA" id="ARBA00022490"/>
    </source>
</evidence>
<dbReference type="NCBIfam" id="NF008035">
    <property type="entry name" value="PRK10767.1"/>
    <property type="match status" value="1"/>
</dbReference>
<dbReference type="SMART" id="SM00271">
    <property type="entry name" value="DnaJ"/>
    <property type="match status" value="1"/>
</dbReference>
<evidence type="ECO:0000256" key="2">
    <source>
        <dbReference type="ARBA" id="ARBA00022705"/>
    </source>
</evidence>
<dbReference type="HAMAP" id="MF_01152">
    <property type="entry name" value="DnaJ"/>
    <property type="match status" value="1"/>
</dbReference>
<dbReference type="PROSITE" id="PS50076">
    <property type="entry name" value="DNAJ_2"/>
    <property type="match status" value="1"/>
</dbReference>
<evidence type="ECO:0000256" key="11">
    <source>
        <dbReference type="ARBA" id="ARBA00067609"/>
    </source>
</evidence>
<dbReference type="CDD" id="cd06257">
    <property type="entry name" value="DnaJ"/>
    <property type="match status" value="1"/>
</dbReference>
<feature type="repeat" description="CXXCXGXG motif" evidence="12">
    <location>
        <begin position="159"/>
        <end position="166"/>
    </location>
</feature>
<dbReference type="Gene3D" id="2.10.230.10">
    <property type="entry name" value="Heat shock protein DnaJ, cysteine-rich domain"/>
    <property type="match status" value="1"/>
</dbReference>
<dbReference type="GO" id="GO:0008270">
    <property type="term" value="F:zinc ion binding"/>
    <property type="evidence" value="ECO:0007669"/>
    <property type="project" value="UniProtKB-UniRule"/>
</dbReference>
<comment type="similarity">
    <text evidence="10 12">Belongs to the DnaJ family.</text>
</comment>
<dbReference type="FunFam" id="1.10.287.110:FF:000034">
    <property type="entry name" value="Chaperone protein DnaJ"/>
    <property type="match status" value="1"/>
</dbReference>
<evidence type="ECO:0000256" key="5">
    <source>
        <dbReference type="ARBA" id="ARBA00022771"/>
    </source>
</evidence>
<feature type="binding site" evidence="12">
    <location>
        <position position="202"/>
    </location>
    <ligand>
        <name>Zn(2+)</name>
        <dbReference type="ChEBI" id="CHEBI:29105"/>
        <label>2</label>
    </ligand>
</feature>
<keyword evidence="6 12" id="KW-0862">Zinc</keyword>
<evidence type="ECO:0000256" key="13">
    <source>
        <dbReference type="PROSITE-ProRule" id="PRU00546"/>
    </source>
</evidence>
<gene>
    <name evidence="12 16" type="primary">dnaJ</name>
    <name evidence="16" type="ORF">EOT04_03130</name>
</gene>
<dbReference type="GO" id="GO:0042026">
    <property type="term" value="P:protein refolding"/>
    <property type="evidence" value="ECO:0007669"/>
    <property type="project" value="TreeGrafter"/>
</dbReference>
<proteinExistence type="inferred from homology"/>
<dbReference type="Gene3D" id="1.10.287.110">
    <property type="entry name" value="DnaJ domain"/>
    <property type="match status" value="1"/>
</dbReference>
<dbReference type="Gene3D" id="2.60.260.20">
    <property type="entry name" value="Urease metallochaperone UreE, N-terminal domain"/>
    <property type="match status" value="2"/>
</dbReference>
<dbReference type="InterPro" id="IPR008971">
    <property type="entry name" value="HSP40/DnaJ_pept-bd"/>
</dbReference>
<comment type="subunit">
    <text evidence="12">Homodimer.</text>
</comment>
<keyword evidence="3 12" id="KW-0479">Metal-binding</keyword>
<dbReference type="GO" id="GO:0005737">
    <property type="term" value="C:cytoplasm"/>
    <property type="evidence" value="ECO:0007669"/>
    <property type="project" value="UniProtKB-SubCell"/>
</dbReference>
<dbReference type="InterPro" id="IPR002939">
    <property type="entry name" value="DnaJ_C"/>
</dbReference>
<dbReference type="FunFam" id="2.60.260.20:FF:000005">
    <property type="entry name" value="Chaperone protein dnaJ 1, mitochondrial"/>
    <property type="match status" value="1"/>
</dbReference>
<dbReference type="PROSITE" id="PS00636">
    <property type="entry name" value="DNAJ_1"/>
    <property type="match status" value="1"/>
</dbReference>
<dbReference type="Pfam" id="PF00226">
    <property type="entry name" value="DnaJ"/>
    <property type="match status" value="1"/>
</dbReference>
<feature type="binding site" evidence="12">
    <location>
        <position position="179"/>
    </location>
    <ligand>
        <name>Zn(2+)</name>
        <dbReference type="ChEBI" id="CHEBI:29105"/>
        <label>2</label>
    </ligand>
</feature>
<dbReference type="InterPro" id="IPR036869">
    <property type="entry name" value="J_dom_sf"/>
</dbReference>
<dbReference type="SUPFAM" id="SSF57938">
    <property type="entry name" value="DnaJ/Hsp40 cysteine-rich domain"/>
    <property type="match status" value="1"/>
</dbReference>
<dbReference type="CDD" id="cd10747">
    <property type="entry name" value="DnaJ_C"/>
    <property type="match status" value="1"/>
</dbReference>
<dbReference type="Pfam" id="PF01556">
    <property type="entry name" value="DnaJ_C"/>
    <property type="match status" value="1"/>
</dbReference>
<accession>A0A4Q0AHM5</accession>
<feature type="repeat" description="CXXCXGXG motif" evidence="12">
    <location>
        <begin position="202"/>
        <end position="209"/>
    </location>
</feature>
<feature type="repeat" description="CXXCXGXG motif" evidence="12">
    <location>
        <begin position="176"/>
        <end position="183"/>
    </location>
</feature>
<feature type="repeat" description="CXXCXGXG motif" evidence="12">
    <location>
        <begin position="216"/>
        <end position="223"/>
    </location>
</feature>
<dbReference type="EMBL" id="SCKW01000039">
    <property type="protein sequence ID" value="RWZ78068.1"/>
    <property type="molecule type" value="Genomic_DNA"/>
</dbReference>
<keyword evidence="2 12" id="KW-0235">DNA replication</keyword>
<dbReference type="FunFam" id="2.10.230.10:FF:000002">
    <property type="entry name" value="Molecular chaperone DnaJ"/>
    <property type="match status" value="1"/>
</dbReference>
<dbReference type="Proteomes" id="UP000289269">
    <property type="component" value="Unassembled WGS sequence"/>
</dbReference>
<evidence type="ECO:0000313" key="17">
    <source>
        <dbReference type="Proteomes" id="UP000289269"/>
    </source>
</evidence>
<dbReference type="CDD" id="cd10719">
    <property type="entry name" value="DnaJ_zf"/>
    <property type="match status" value="1"/>
</dbReference>
<dbReference type="GO" id="GO:0005524">
    <property type="term" value="F:ATP binding"/>
    <property type="evidence" value="ECO:0007669"/>
    <property type="project" value="InterPro"/>
</dbReference>
<dbReference type="NCBIfam" id="TIGR02349">
    <property type="entry name" value="DnaJ_bact"/>
    <property type="match status" value="1"/>
</dbReference>
<dbReference type="GO" id="GO:0051082">
    <property type="term" value="F:unfolded protein binding"/>
    <property type="evidence" value="ECO:0007669"/>
    <property type="project" value="UniProtKB-UniRule"/>
</dbReference>
<dbReference type="SUPFAM" id="SSF46565">
    <property type="entry name" value="Chaperone J-domain"/>
    <property type="match status" value="1"/>
</dbReference>
<comment type="function">
    <text evidence="9 12">Participates actively in the response to hyperosmotic and heat shock by preventing the aggregation of stress-denatured proteins and by disaggregating proteins, also in an autonomous, DnaK-independent fashion. Unfolded proteins bind initially to DnaJ; upon interaction with the DnaJ-bound protein, DnaK hydrolyzes its bound ATP, resulting in the formation of a stable complex. GrpE releases ADP from DnaK; ATP binding to DnaK triggers the release of the substrate protein, thus completing the reaction cycle. Several rounds of ATP-dependent interactions between DnaJ, DnaK and GrpE are required for fully efficient folding. Also involved, together with DnaK and GrpE, in the DNA replication of plasmids through activation of initiation proteins.</text>
</comment>
<dbReference type="InterPro" id="IPR001623">
    <property type="entry name" value="DnaJ_domain"/>
</dbReference>
<feature type="zinc finger region" description="CR-type" evidence="13">
    <location>
        <begin position="146"/>
        <end position="228"/>
    </location>
</feature>
<dbReference type="InterPro" id="IPR012724">
    <property type="entry name" value="DnaJ"/>
</dbReference>
<protein>
    <recommendedName>
        <fullName evidence="11 12">Chaperone protein DnaJ</fullName>
    </recommendedName>
</protein>
<dbReference type="PANTHER" id="PTHR43096:SF48">
    <property type="entry name" value="CHAPERONE PROTEIN DNAJ"/>
    <property type="match status" value="1"/>
</dbReference>
<feature type="binding site" evidence="12">
    <location>
        <position position="219"/>
    </location>
    <ligand>
        <name>Zn(2+)</name>
        <dbReference type="ChEBI" id="CHEBI:29105"/>
        <label>1</label>
    </ligand>
</feature>
<dbReference type="SUPFAM" id="SSF49493">
    <property type="entry name" value="HSP40/DnaJ peptide-binding domain"/>
    <property type="match status" value="2"/>
</dbReference>
<dbReference type="GO" id="GO:0031072">
    <property type="term" value="F:heat shock protein binding"/>
    <property type="evidence" value="ECO:0007669"/>
    <property type="project" value="InterPro"/>
</dbReference>
<feature type="binding site" evidence="12">
    <location>
        <position position="205"/>
    </location>
    <ligand>
        <name>Zn(2+)</name>
        <dbReference type="ChEBI" id="CHEBI:29105"/>
        <label>2</label>
    </ligand>
</feature>
<dbReference type="AlphaFoldDB" id="A0A4Q0AHM5"/>
<keyword evidence="5 12" id="KW-0863">Zinc-finger</keyword>
<dbReference type="PANTHER" id="PTHR43096">
    <property type="entry name" value="DNAJ HOMOLOG 1, MITOCHONDRIAL-RELATED"/>
    <property type="match status" value="1"/>
</dbReference>
<name>A0A4Q0AHM5_9BACT</name>
<feature type="binding site" evidence="12">
    <location>
        <position position="176"/>
    </location>
    <ligand>
        <name>Zn(2+)</name>
        <dbReference type="ChEBI" id="CHEBI:29105"/>
        <label>2</label>
    </ligand>
</feature>
<keyword evidence="17" id="KW-1185">Reference proteome</keyword>
<feature type="binding site" evidence="12">
    <location>
        <position position="216"/>
    </location>
    <ligand>
        <name>Zn(2+)</name>
        <dbReference type="ChEBI" id="CHEBI:29105"/>
        <label>1</label>
    </ligand>
</feature>
<comment type="caution">
    <text evidence="16">The sequence shown here is derived from an EMBL/GenBank/DDBJ whole genome shotgun (WGS) entry which is preliminary data.</text>
</comment>
<organism evidence="16 17">
    <name type="scientific">Candidatus Chaera renei</name>
    <dbReference type="NCBI Taxonomy" id="2506947"/>
    <lineage>
        <taxon>Bacteria</taxon>
        <taxon>Candidatus Saccharimonadota</taxon>
        <taxon>Candidatus Saccharimonadia</taxon>
        <taxon>Candidatus Saccharimonadales</taxon>
        <taxon>Candidatus Saccharimonadaceae</taxon>
        <taxon>Candidatus Chaera</taxon>
    </lineage>
</organism>
<dbReference type="PRINTS" id="PR00625">
    <property type="entry name" value="JDOMAIN"/>
</dbReference>
<keyword evidence="4 12" id="KW-0677">Repeat</keyword>
<dbReference type="PROSITE" id="PS51188">
    <property type="entry name" value="ZF_CR"/>
    <property type="match status" value="1"/>
</dbReference>
<evidence type="ECO:0000256" key="12">
    <source>
        <dbReference type="HAMAP-Rule" id="MF_01152"/>
    </source>
</evidence>
<evidence type="ECO:0000256" key="4">
    <source>
        <dbReference type="ARBA" id="ARBA00022737"/>
    </source>
</evidence>
<comment type="domain">
    <text evidence="12">The J domain is necessary and sufficient to stimulate DnaK ATPase activity. Zinc center 1 plays an important role in the autonomous, DnaK-independent chaperone activity of DnaJ. Zinc center 2 is essential for interaction with DnaK and for DnaJ activity.</text>
</comment>
<evidence type="ECO:0000313" key="16">
    <source>
        <dbReference type="EMBL" id="RWZ78068.1"/>
    </source>
</evidence>
<evidence type="ECO:0000259" key="15">
    <source>
        <dbReference type="PROSITE" id="PS51188"/>
    </source>
</evidence>
<dbReference type="Pfam" id="PF00684">
    <property type="entry name" value="DnaJ_CXXCXGXG"/>
    <property type="match status" value="1"/>
</dbReference>
<evidence type="ECO:0000256" key="6">
    <source>
        <dbReference type="ARBA" id="ARBA00022833"/>
    </source>
</evidence>
<feature type="domain" description="CR-type" evidence="15">
    <location>
        <begin position="146"/>
        <end position="228"/>
    </location>
</feature>
<evidence type="ECO:0000256" key="10">
    <source>
        <dbReference type="ARBA" id="ARBA00061004"/>
    </source>
</evidence>
<evidence type="ECO:0000256" key="9">
    <source>
        <dbReference type="ARBA" id="ARBA00053423"/>
    </source>
</evidence>